<dbReference type="RefSeq" id="WP_066351890.1">
    <property type="nucleotide sequence ID" value="NZ_LOED01000004.1"/>
</dbReference>
<feature type="short sequence motif" description="Gly-cisPro motif, important for rejection of L-amino acids" evidence="2">
    <location>
        <begin position="137"/>
        <end position="138"/>
    </location>
</feature>
<gene>
    <name evidence="2 3" type="primary">dtd</name>
    <name evidence="3" type="ORF">AN618_05990</name>
</gene>
<keyword evidence="2 3" id="KW-0378">Hydrolase</keyword>
<proteinExistence type="inferred from homology"/>
<dbReference type="CDD" id="cd00563">
    <property type="entry name" value="Dtyr_deacylase"/>
    <property type="match status" value="1"/>
</dbReference>
<dbReference type="GO" id="GO:0106026">
    <property type="term" value="F:Gly-tRNA(Ala) deacylase activity"/>
    <property type="evidence" value="ECO:0007669"/>
    <property type="project" value="UniProtKB-UniRule"/>
</dbReference>
<dbReference type="GO" id="GO:0019478">
    <property type="term" value="P:D-amino acid catabolic process"/>
    <property type="evidence" value="ECO:0007669"/>
    <property type="project" value="UniProtKB-UniRule"/>
</dbReference>
<dbReference type="Gene3D" id="3.50.80.10">
    <property type="entry name" value="D-tyrosyl-tRNA(Tyr) deacylase"/>
    <property type="match status" value="1"/>
</dbReference>
<keyword evidence="4" id="KW-1185">Reference proteome</keyword>
<comment type="similarity">
    <text evidence="1 2">Belongs to the DTD family.</text>
</comment>
<dbReference type="AlphaFoldDB" id="A0A140LCD2"/>
<keyword evidence="2" id="KW-0963">Cytoplasm</keyword>
<comment type="caution">
    <text evidence="3">The sequence shown here is derived from an EMBL/GenBank/DDBJ whole genome shotgun (WGS) entry which is preliminary data.</text>
</comment>
<evidence type="ECO:0000256" key="2">
    <source>
        <dbReference type="HAMAP-Rule" id="MF_00518"/>
    </source>
</evidence>
<dbReference type="EC" id="3.1.1.-" evidence="2"/>
<comment type="catalytic activity">
    <reaction evidence="2">
        <text>a D-aminoacyl-tRNA + H2O = a tRNA + a D-alpha-amino acid + H(+)</text>
        <dbReference type="Rhea" id="RHEA:13953"/>
        <dbReference type="Rhea" id="RHEA-COMP:10123"/>
        <dbReference type="Rhea" id="RHEA-COMP:10124"/>
        <dbReference type="ChEBI" id="CHEBI:15377"/>
        <dbReference type="ChEBI" id="CHEBI:15378"/>
        <dbReference type="ChEBI" id="CHEBI:59871"/>
        <dbReference type="ChEBI" id="CHEBI:78442"/>
        <dbReference type="ChEBI" id="CHEBI:79333"/>
        <dbReference type="EC" id="3.1.1.96"/>
    </reaction>
</comment>
<dbReference type="GO" id="GO:0051500">
    <property type="term" value="F:D-tyrosyl-tRNA(Tyr) deacylase activity"/>
    <property type="evidence" value="ECO:0007669"/>
    <property type="project" value="TreeGrafter"/>
</dbReference>
<evidence type="ECO:0000313" key="4">
    <source>
        <dbReference type="Proteomes" id="UP000070427"/>
    </source>
</evidence>
<evidence type="ECO:0000256" key="1">
    <source>
        <dbReference type="ARBA" id="ARBA00009673"/>
    </source>
</evidence>
<dbReference type="PANTHER" id="PTHR10472">
    <property type="entry name" value="D-TYROSYL-TRNA TYR DEACYLASE"/>
    <property type="match status" value="1"/>
</dbReference>
<dbReference type="FunCoup" id="A0A140LCD2">
    <property type="interactions" value="306"/>
</dbReference>
<dbReference type="STRING" id="520764.AN618_05990"/>
<protein>
    <recommendedName>
        <fullName evidence="2">D-aminoacyl-tRNA deacylase</fullName>
        <shortName evidence="2">DTD</shortName>
        <ecNumber evidence="2">3.1.1.96</ecNumber>
    </recommendedName>
    <alternativeName>
        <fullName evidence="2">Gly-tRNA(Ala) deacylase</fullName>
        <ecNumber evidence="2">3.1.1.-</ecNumber>
    </alternativeName>
</protein>
<dbReference type="PATRIC" id="fig|520764.3.peg.633"/>
<dbReference type="HAMAP" id="MF_00518">
    <property type="entry name" value="Deacylase_Dtd"/>
    <property type="match status" value="1"/>
</dbReference>
<reference evidence="3 4" key="1">
    <citation type="submission" date="2015-12" db="EMBL/GenBank/DDBJ databases">
        <title>Draft genome sequnece of Fervidicola ferrireducens strain Y170.</title>
        <authorList>
            <person name="Patel B.K."/>
        </authorList>
    </citation>
    <scope>NUCLEOTIDE SEQUENCE [LARGE SCALE GENOMIC DNA]</scope>
    <source>
        <strain evidence="3 4">Y170</strain>
    </source>
</reference>
<dbReference type="InterPro" id="IPR023509">
    <property type="entry name" value="DTD-like_sf"/>
</dbReference>
<dbReference type="FunFam" id="3.50.80.10:FF:000001">
    <property type="entry name" value="D-aminoacyl-tRNA deacylase"/>
    <property type="match status" value="1"/>
</dbReference>
<name>A0A140LCD2_9FIRM</name>
<comment type="catalytic activity">
    <reaction evidence="2">
        <text>glycyl-tRNA(Ala) + H2O = tRNA(Ala) + glycine + H(+)</text>
        <dbReference type="Rhea" id="RHEA:53744"/>
        <dbReference type="Rhea" id="RHEA-COMP:9657"/>
        <dbReference type="Rhea" id="RHEA-COMP:13640"/>
        <dbReference type="ChEBI" id="CHEBI:15377"/>
        <dbReference type="ChEBI" id="CHEBI:15378"/>
        <dbReference type="ChEBI" id="CHEBI:57305"/>
        <dbReference type="ChEBI" id="CHEBI:78442"/>
        <dbReference type="ChEBI" id="CHEBI:78522"/>
    </reaction>
</comment>
<dbReference type="InParanoid" id="A0A140LCD2"/>
<keyword evidence="2" id="KW-0820">tRNA-binding</keyword>
<dbReference type="SUPFAM" id="SSF69500">
    <property type="entry name" value="DTD-like"/>
    <property type="match status" value="1"/>
</dbReference>
<keyword evidence="2" id="KW-0694">RNA-binding</keyword>
<dbReference type="NCBIfam" id="TIGR00256">
    <property type="entry name" value="D-aminoacyl-tRNA deacylase"/>
    <property type="match status" value="1"/>
</dbReference>
<dbReference type="InterPro" id="IPR003732">
    <property type="entry name" value="Daa-tRNA_deacyls_DTD"/>
</dbReference>
<dbReference type="EC" id="3.1.1.96" evidence="2"/>
<dbReference type="GO" id="GO:0005737">
    <property type="term" value="C:cytoplasm"/>
    <property type="evidence" value="ECO:0007669"/>
    <property type="project" value="UniProtKB-SubCell"/>
</dbReference>
<sequence>MRAVVQRVKGASVAVDDEIISQIGPGLMVLLGVSQDDTLEDAEYLAEKIVSLRIFEDDEGKMNLSLEETKGEMLIVSQFTLMGDVRKGRRPSFTQAAPQDKARELYEVFVELCRNRVASVKTGQFQAHMLVTILNDGPVTILLDSKKTF</sequence>
<comment type="function">
    <text evidence="2">An aminoacyl-tRNA editing enzyme that deacylates mischarged D-aminoacyl-tRNAs. Also deacylates mischarged glycyl-tRNA(Ala), protecting cells against glycine mischarging by AlaRS. Acts via tRNA-based rather than protein-based catalysis; rejects L-amino acids rather than detecting D-amino acids in the active site. By recycling D-aminoacyl-tRNA to D-amino acids and free tRNA molecules, this enzyme counteracts the toxicity associated with the formation of D-aminoacyl-tRNA entities in vivo and helps enforce protein L-homochirality.</text>
</comment>
<comment type="domain">
    <text evidence="2">A Gly-cisPro motif from one monomer fits into the active site of the other monomer to allow specific chiral rejection of L-amino acids.</text>
</comment>
<comment type="subcellular location">
    <subcellularLocation>
        <location evidence="2">Cytoplasm</location>
    </subcellularLocation>
</comment>
<dbReference type="GO" id="GO:0043908">
    <property type="term" value="F:Ser(Gly)-tRNA(Ala) hydrolase activity"/>
    <property type="evidence" value="ECO:0007669"/>
    <property type="project" value="UniProtKB-UniRule"/>
</dbReference>
<dbReference type="Pfam" id="PF02580">
    <property type="entry name" value="Tyr_Deacylase"/>
    <property type="match status" value="1"/>
</dbReference>
<accession>A0A140LCD2</accession>
<organism evidence="3 4">
    <name type="scientific">Fervidicola ferrireducens</name>
    <dbReference type="NCBI Taxonomy" id="520764"/>
    <lineage>
        <taxon>Bacteria</taxon>
        <taxon>Bacillati</taxon>
        <taxon>Bacillota</taxon>
        <taxon>Clostridia</taxon>
        <taxon>Thermosediminibacterales</taxon>
        <taxon>Thermosediminibacteraceae</taxon>
        <taxon>Fervidicola</taxon>
    </lineage>
</organism>
<evidence type="ECO:0000313" key="3">
    <source>
        <dbReference type="EMBL" id="KXG78207.1"/>
    </source>
</evidence>
<comment type="subunit">
    <text evidence="2">Homodimer.</text>
</comment>
<dbReference type="GO" id="GO:0000049">
    <property type="term" value="F:tRNA binding"/>
    <property type="evidence" value="ECO:0007669"/>
    <property type="project" value="UniProtKB-UniRule"/>
</dbReference>
<dbReference type="EMBL" id="LOED01000004">
    <property type="protein sequence ID" value="KXG78207.1"/>
    <property type="molecule type" value="Genomic_DNA"/>
</dbReference>
<dbReference type="PANTHER" id="PTHR10472:SF5">
    <property type="entry name" value="D-AMINOACYL-TRNA DEACYLASE 1"/>
    <property type="match status" value="1"/>
</dbReference>
<dbReference type="OrthoDB" id="9801395at2"/>
<dbReference type="Proteomes" id="UP000070427">
    <property type="component" value="Unassembled WGS sequence"/>
</dbReference>